<name>A0ABV7C3W4_9PROT</name>
<comment type="caution">
    <text evidence="3">The sequence shown here is derived from an EMBL/GenBank/DDBJ whole genome shotgun (WGS) entry which is preliminary data.</text>
</comment>
<dbReference type="NCBIfam" id="NF005451">
    <property type="entry name" value="PRK07044.1"/>
    <property type="match status" value="1"/>
</dbReference>
<evidence type="ECO:0000259" key="2">
    <source>
        <dbReference type="SMART" id="SM01007"/>
    </source>
</evidence>
<dbReference type="RefSeq" id="WP_216840120.1">
    <property type="nucleotide sequence ID" value="NZ_JAFNJS010000013.1"/>
</dbReference>
<dbReference type="InterPro" id="IPR001303">
    <property type="entry name" value="Aldolase_II/adducin_N"/>
</dbReference>
<dbReference type="Pfam" id="PF00596">
    <property type="entry name" value="Aldolase_II"/>
    <property type="match status" value="1"/>
</dbReference>
<dbReference type="Proteomes" id="UP001595420">
    <property type="component" value="Unassembled WGS sequence"/>
</dbReference>
<feature type="domain" description="Class II aldolase/adducin N-terminal" evidence="2">
    <location>
        <begin position="22"/>
        <end position="206"/>
    </location>
</feature>
<accession>A0ABV7C3W4</accession>
<dbReference type="PANTHER" id="PTHR10672:SF3">
    <property type="entry name" value="PROTEIN HU-LI TAI SHAO"/>
    <property type="match status" value="1"/>
</dbReference>
<dbReference type="PANTHER" id="PTHR10672">
    <property type="entry name" value="ADDUCIN"/>
    <property type="match status" value="1"/>
</dbReference>
<gene>
    <name evidence="3" type="ORF">ACFOD3_27535</name>
</gene>
<evidence type="ECO:0000313" key="3">
    <source>
        <dbReference type="EMBL" id="MFC3003676.1"/>
    </source>
</evidence>
<sequence length="259" mass="28749">MDINAPSRIPAGIDEAEWKIRCDLAALYRLVAHHKMTDLIYTHISARIPGPEHHFLINRYGVMFHEMRASDLVKIDLDGNVVDPHHPAAPTTVNKAGFVIHSAIHAAREDALCVVHTHTAAGIAVSAQEHGLLPISQHALKFYGRLAYHGYEGIALDLEERDRLVADLGEHSAMILVNHGLLVTGRSIPEAWNQIYYLERACQAQVAALSGGAKLILPPEEVRLRTASQYGRDPNSPTMMLAWEASLRLIEGDRTDWRC</sequence>
<dbReference type="EMBL" id="JBHRSB010000013">
    <property type="protein sequence ID" value="MFC3003676.1"/>
    <property type="molecule type" value="Genomic_DNA"/>
</dbReference>
<evidence type="ECO:0000256" key="1">
    <source>
        <dbReference type="ARBA" id="ARBA00037961"/>
    </source>
</evidence>
<organism evidence="3 4">
    <name type="scientific">Falsiroseomonas tokyonensis</name>
    <dbReference type="NCBI Taxonomy" id="430521"/>
    <lineage>
        <taxon>Bacteria</taxon>
        <taxon>Pseudomonadati</taxon>
        <taxon>Pseudomonadota</taxon>
        <taxon>Alphaproteobacteria</taxon>
        <taxon>Acetobacterales</taxon>
        <taxon>Roseomonadaceae</taxon>
        <taxon>Falsiroseomonas</taxon>
    </lineage>
</organism>
<protein>
    <submittedName>
        <fullName evidence="3">Class II aldolase/adducin family protein</fullName>
    </submittedName>
</protein>
<reference evidence="4" key="1">
    <citation type="journal article" date="2019" name="Int. J. Syst. Evol. Microbiol.">
        <title>The Global Catalogue of Microorganisms (GCM) 10K type strain sequencing project: providing services to taxonomists for standard genome sequencing and annotation.</title>
        <authorList>
            <consortium name="The Broad Institute Genomics Platform"/>
            <consortium name="The Broad Institute Genome Sequencing Center for Infectious Disease"/>
            <person name="Wu L."/>
            <person name="Ma J."/>
        </authorList>
    </citation>
    <scope>NUCLEOTIDE SEQUENCE [LARGE SCALE GENOMIC DNA]</scope>
    <source>
        <strain evidence="4">CGMCC 1.16855</strain>
    </source>
</reference>
<dbReference type="SMART" id="SM01007">
    <property type="entry name" value="Aldolase_II"/>
    <property type="match status" value="1"/>
</dbReference>
<comment type="similarity">
    <text evidence="1">Belongs to the aldolase class II family.</text>
</comment>
<proteinExistence type="inferred from homology"/>
<evidence type="ECO:0000313" key="4">
    <source>
        <dbReference type="Proteomes" id="UP001595420"/>
    </source>
</evidence>
<keyword evidence="4" id="KW-1185">Reference proteome</keyword>
<dbReference type="InterPro" id="IPR051017">
    <property type="entry name" value="Aldolase-II_Adducin_sf"/>
</dbReference>